<proteinExistence type="predicted"/>
<evidence type="ECO:0000256" key="1">
    <source>
        <dbReference type="SAM" id="MobiDB-lite"/>
    </source>
</evidence>
<protein>
    <submittedName>
        <fullName evidence="2">Uncharacterized protein</fullName>
    </submittedName>
</protein>
<evidence type="ECO:0000313" key="3">
    <source>
        <dbReference type="Proteomes" id="UP000828390"/>
    </source>
</evidence>
<keyword evidence="3" id="KW-1185">Reference proteome</keyword>
<reference evidence="2" key="1">
    <citation type="journal article" date="2019" name="bioRxiv">
        <title>The Genome of the Zebra Mussel, Dreissena polymorpha: A Resource for Invasive Species Research.</title>
        <authorList>
            <person name="McCartney M.A."/>
            <person name="Auch B."/>
            <person name="Kono T."/>
            <person name="Mallez S."/>
            <person name="Zhang Y."/>
            <person name="Obille A."/>
            <person name="Becker A."/>
            <person name="Abrahante J.E."/>
            <person name="Garbe J."/>
            <person name="Badalamenti J.P."/>
            <person name="Herman A."/>
            <person name="Mangelson H."/>
            <person name="Liachko I."/>
            <person name="Sullivan S."/>
            <person name="Sone E.D."/>
            <person name="Koren S."/>
            <person name="Silverstein K.A.T."/>
            <person name="Beckman K.B."/>
            <person name="Gohl D.M."/>
        </authorList>
    </citation>
    <scope>NUCLEOTIDE SEQUENCE</scope>
    <source>
        <strain evidence="2">Duluth1</strain>
        <tissue evidence="2">Whole animal</tissue>
    </source>
</reference>
<feature type="region of interest" description="Disordered" evidence="1">
    <location>
        <begin position="84"/>
        <end position="148"/>
    </location>
</feature>
<feature type="compositionally biased region" description="Basic residues" evidence="1">
    <location>
        <begin position="207"/>
        <end position="218"/>
    </location>
</feature>
<feature type="compositionally biased region" description="Low complexity" evidence="1">
    <location>
        <begin position="135"/>
        <end position="148"/>
    </location>
</feature>
<comment type="caution">
    <text evidence="2">The sequence shown here is derived from an EMBL/GenBank/DDBJ whole genome shotgun (WGS) entry which is preliminary data.</text>
</comment>
<feature type="compositionally biased region" description="Polar residues" evidence="1">
    <location>
        <begin position="103"/>
        <end position="117"/>
    </location>
</feature>
<sequence length="240" mass="26892">MNGKRGRSKEATVQRSEYSDDILRNNQRTRNRLIIDMSYYDRAQKVIMRDLGKESLLLQSKLVNDRKTLLLGLYGSQYVSSVPKSSRQLTQSRSSSLITSSSPLRQTQQSISRTETQFPWDKENDKGSAVGTDVAVSKMSSSTTKKSALKHSASAPYGLNRPPADDFLAGILNEALNDELLYTQRVTADSPYKVESLTSKSRTSMTSRRKMKTPRHRSTPSDSIVNDLDNAALESDEVIY</sequence>
<dbReference type="Proteomes" id="UP000828390">
    <property type="component" value="Unassembled WGS sequence"/>
</dbReference>
<feature type="region of interest" description="Disordered" evidence="1">
    <location>
        <begin position="1"/>
        <end position="23"/>
    </location>
</feature>
<name>A0A9D4D9Y2_DREPO</name>
<feature type="compositionally biased region" description="Low complexity" evidence="1">
    <location>
        <begin position="85"/>
        <end position="102"/>
    </location>
</feature>
<feature type="compositionally biased region" description="Basic and acidic residues" evidence="1">
    <location>
        <begin position="8"/>
        <end position="23"/>
    </location>
</feature>
<organism evidence="2 3">
    <name type="scientific">Dreissena polymorpha</name>
    <name type="common">Zebra mussel</name>
    <name type="synonym">Mytilus polymorpha</name>
    <dbReference type="NCBI Taxonomy" id="45954"/>
    <lineage>
        <taxon>Eukaryota</taxon>
        <taxon>Metazoa</taxon>
        <taxon>Spiralia</taxon>
        <taxon>Lophotrochozoa</taxon>
        <taxon>Mollusca</taxon>
        <taxon>Bivalvia</taxon>
        <taxon>Autobranchia</taxon>
        <taxon>Heteroconchia</taxon>
        <taxon>Euheterodonta</taxon>
        <taxon>Imparidentia</taxon>
        <taxon>Neoheterodontei</taxon>
        <taxon>Myida</taxon>
        <taxon>Dreissenoidea</taxon>
        <taxon>Dreissenidae</taxon>
        <taxon>Dreissena</taxon>
    </lineage>
</organism>
<dbReference type="AlphaFoldDB" id="A0A9D4D9Y2"/>
<feature type="region of interest" description="Disordered" evidence="1">
    <location>
        <begin position="193"/>
        <end position="228"/>
    </location>
</feature>
<gene>
    <name evidence="2" type="ORF">DPMN_047576</name>
</gene>
<evidence type="ECO:0000313" key="2">
    <source>
        <dbReference type="EMBL" id="KAH3740862.1"/>
    </source>
</evidence>
<reference evidence="2" key="2">
    <citation type="submission" date="2020-11" db="EMBL/GenBank/DDBJ databases">
        <authorList>
            <person name="McCartney M.A."/>
            <person name="Auch B."/>
            <person name="Kono T."/>
            <person name="Mallez S."/>
            <person name="Becker A."/>
            <person name="Gohl D.M."/>
            <person name="Silverstein K.A.T."/>
            <person name="Koren S."/>
            <person name="Bechman K.B."/>
            <person name="Herman A."/>
            <person name="Abrahante J.E."/>
            <person name="Garbe J."/>
        </authorList>
    </citation>
    <scope>NUCLEOTIDE SEQUENCE</scope>
    <source>
        <strain evidence="2">Duluth1</strain>
        <tissue evidence="2">Whole animal</tissue>
    </source>
</reference>
<accession>A0A9D4D9Y2</accession>
<dbReference type="EMBL" id="JAIWYP010000011">
    <property type="protein sequence ID" value="KAH3740862.1"/>
    <property type="molecule type" value="Genomic_DNA"/>
</dbReference>